<evidence type="ECO:0000256" key="10">
    <source>
        <dbReference type="ARBA" id="ARBA00023163"/>
    </source>
</evidence>
<protein>
    <recommendedName>
        <fullName evidence="12">DNA-directed RNA polymerase subunit beta'</fullName>
        <shortName evidence="12">RNAP subunit beta'</shortName>
        <ecNumber evidence="12">2.7.7.6</ecNumber>
    </recommendedName>
    <alternativeName>
        <fullName evidence="12">RNA polymerase subunit beta'</fullName>
    </alternativeName>
    <alternativeName>
        <fullName evidence="12">Transcriptase subunit beta'</fullName>
    </alternativeName>
</protein>
<dbReference type="Pfam" id="PF04998">
    <property type="entry name" value="RNA_pol_Rpb1_5"/>
    <property type="match status" value="1"/>
</dbReference>
<dbReference type="Pfam" id="PF04997">
    <property type="entry name" value="RNA_pol_Rpb1_1"/>
    <property type="match status" value="1"/>
</dbReference>
<evidence type="ECO:0000256" key="13">
    <source>
        <dbReference type="RuleBase" id="RU004279"/>
    </source>
</evidence>
<dbReference type="GO" id="GO:0000287">
    <property type="term" value="F:magnesium ion binding"/>
    <property type="evidence" value="ECO:0007669"/>
    <property type="project" value="UniProtKB-UniRule"/>
</dbReference>
<dbReference type="InterPro" id="IPR045867">
    <property type="entry name" value="DNA-dir_RpoC_beta_prime"/>
</dbReference>
<dbReference type="EC" id="2.7.7.6" evidence="12"/>
<dbReference type="InterPro" id="IPR007083">
    <property type="entry name" value="RNA_pol_Rpb1_4"/>
</dbReference>
<keyword evidence="4 12" id="KW-0240">DNA-directed RNA polymerase</keyword>
<comment type="cofactor">
    <cofactor evidence="12">
        <name>Mg(2+)</name>
        <dbReference type="ChEBI" id="CHEBI:18420"/>
    </cofactor>
    <text evidence="12">Binds 1 Mg(2+) ion per subunit.</text>
</comment>
<dbReference type="FunFam" id="1.10.132.30:FF:000003">
    <property type="entry name" value="DNA-directed RNA polymerase subunit beta"/>
    <property type="match status" value="1"/>
</dbReference>
<dbReference type="SMART" id="SM00663">
    <property type="entry name" value="RPOLA_N"/>
    <property type="match status" value="1"/>
</dbReference>
<dbReference type="Gene3D" id="4.10.860.120">
    <property type="entry name" value="RNA polymerase II, clamp domain"/>
    <property type="match status" value="1"/>
</dbReference>
<feature type="binding site" evidence="12">
    <location>
        <position position="902"/>
    </location>
    <ligand>
        <name>Zn(2+)</name>
        <dbReference type="ChEBI" id="CHEBI:29105"/>
        <label>2</label>
    </ligand>
</feature>
<dbReference type="GO" id="GO:0000428">
    <property type="term" value="C:DNA-directed RNA polymerase complex"/>
    <property type="evidence" value="ECO:0007669"/>
    <property type="project" value="UniProtKB-KW"/>
</dbReference>
<feature type="compositionally biased region" description="Acidic residues" evidence="14">
    <location>
        <begin position="1465"/>
        <end position="1475"/>
    </location>
</feature>
<feature type="binding site" evidence="12">
    <location>
        <position position="463"/>
    </location>
    <ligand>
        <name>Mg(2+)</name>
        <dbReference type="ChEBI" id="CHEBI:18420"/>
    </ligand>
</feature>
<proteinExistence type="inferred from homology"/>
<evidence type="ECO:0000256" key="7">
    <source>
        <dbReference type="ARBA" id="ARBA00022723"/>
    </source>
</evidence>
<organism evidence="16 17">
    <name type="scientific">Allopontixanthobacter confluentis</name>
    <dbReference type="NCBI Taxonomy" id="1849021"/>
    <lineage>
        <taxon>Bacteria</taxon>
        <taxon>Pseudomonadati</taxon>
        <taxon>Pseudomonadota</taxon>
        <taxon>Alphaproteobacteria</taxon>
        <taxon>Sphingomonadales</taxon>
        <taxon>Erythrobacteraceae</taxon>
        <taxon>Allopontixanthobacter</taxon>
    </lineage>
</organism>
<dbReference type="Proteomes" id="UP000473531">
    <property type="component" value="Unassembled WGS sequence"/>
</dbReference>
<dbReference type="InterPro" id="IPR044893">
    <property type="entry name" value="RNA_pol_Rpb1_clamp_domain"/>
</dbReference>
<comment type="cofactor">
    <cofactor evidence="12">
        <name>Zn(2+)</name>
        <dbReference type="ChEBI" id="CHEBI:29105"/>
    </cofactor>
    <text evidence="12">Binds 2 Zn(2+) ions per subunit.</text>
</comment>
<dbReference type="InterPro" id="IPR007066">
    <property type="entry name" value="RNA_pol_Rpb1_3"/>
</dbReference>
<comment type="caution">
    <text evidence="16">The sequence shown here is derived from an EMBL/GenBank/DDBJ whole genome shotgun (WGS) entry which is preliminary data.</text>
</comment>
<dbReference type="InterPro" id="IPR007080">
    <property type="entry name" value="RNA_pol_Rpb1_1"/>
</dbReference>
<keyword evidence="7 12" id="KW-0479">Metal-binding</keyword>
<comment type="similarity">
    <text evidence="3">In the C-terminal section; belongs to the RNA polymerase beta' chain family.</text>
</comment>
<dbReference type="Gene3D" id="2.40.40.20">
    <property type="match status" value="1"/>
</dbReference>
<dbReference type="InterPro" id="IPR000722">
    <property type="entry name" value="RNA_pol_asu"/>
</dbReference>
<accession>A0A6L7GI36</accession>
<dbReference type="Gene3D" id="1.10.40.90">
    <property type="match status" value="1"/>
</dbReference>
<name>A0A6L7GI36_9SPHN</name>
<evidence type="ECO:0000256" key="11">
    <source>
        <dbReference type="ARBA" id="ARBA00048552"/>
    </source>
</evidence>
<dbReference type="Gene3D" id="2.40.50.100">
    <property type="match status" value="3"/>
</dbReference>
<dbReference type="CDD" id="cd01609">
    <property type="entry name" value="RNAP_beta'_N"/>
    <property type="match status" value="1"/>
</dbReference>
<feature type="binding site" evidence="12">
    <location>
        <position position="465"/>
    </location>
    <ligand>
        <name>Mg(2+)</name>
        <dbReference type="ChEBI" id="CHEBI:18420"/>
    </ligand>
</feature>
<dbReference type="GO" id="GO:0008270">
    <property type="term" value="F:zinc ion binding"/>
    <property type="evidence" value="ECO:0007669"/>
    <property type="project" value="UniProtKB-UniRule"/>
</dbReference>
<sequence length="1475" mass="163420">MNDLTKFTNQLAKPDTFDQIQIGIASPERIRSWSFGEIKKPETINYRTFKPERDGLFCARIFGPVKDYECLCGKYKRMKYKGVVCEKCGVEVTVTKVRRERMGHIELAAPVAHIWFLKSLPSRIGLLLDMQLKQLERVLYFESYIVTEPGLTPLEKFQLLTEDELVEAQDEYGEDAFTADIGAAAVKTMLMDLDLEQERDDLMEELRVTKSTLKPKKIIKRLKVVESFIDSGNRPEWMILEVVPVIPPELRPLVPLDGGRFATSDLNDLYRRVINRNNRLKRLIELRAPDIIVRNEKRMLQEAVDALFDNGRRGRVITGANKRPLKSLSDMLKGKQGRFRQNLLGKRVDYSGRSVIVTGPELKLHQCGLPKKMALELFKPFIYARLDAKGLSMTLKQAKKWVEKERKEVWDILDEVIREHPVMLNRAPTLHRLGIQAFEPVLIEGKAIQLHPLVCSAFNADFDGDQMAVHVPLSLEAQLEARVLMMSTNNILSPANGKPIIVPSQDMVLGIYYLSMDRQEKTPEFVEDENGEKIEKLPRFADMAEVHQALHVGAVTLHSRIITRVPQADEKGKTVLKRFITTPGRMLIGECLPQSHKVPFDIVNRLLTKKEVGDVIDQVYRHTGQKDTVLFADAIMTLGFRHAFKAGISFGKDDMIIPDSKEGMIEAAKSLVADYEQQYQDGLITQQEKYNKVIDAWSRTGDQVADAMMDEIKARPIDSDGKEAQINSIYMMSHSGARGSPAQMKQLAGMRGLMAKPSGEIIETPIISNFKEGLTVLEYFNSTHGARKGLADTALKTANSGYLTRRLVDVSQDCVIVMEDCKTDNMLEMRAIVQGGSVIATLGERILGRTTAEDLVNAKTQELIVKSGTLLDEAMVAEIEAAEVQSAKIRSPLVCEADQGVCGKCYGRDLARGTPVNIGEAVGVIAAQSIGEPGTQLTMRTFHIGGAAQINETSHLEAISDGKIEYRDMPTIKDKKGRLLSLARTGELVVIDAEGREREIHKVPYGTVLMQPDGSKVKEGDRIAEWDPFTLPIITEQSGVVRFQDLVDGKTMEERVDDATGIAQRVVVEDRSANRKKKEDLRPRLTLLGEGESLDDDGETEAQRYMLAPGTSLSVEDGQQVEAGDILARASREAAKTRDITGGLPRVAELFEARIPKDNAIIAKISGKIEFVREYKAKRKIAIIPEEGEPVEYLIPKTKVIDVQEGDFVKKGDTLISGSPNPHDILEVMGIEALAEYLVNEIQEVYRLQGVKINDKHIETIVRQMLQKVEITVGGDTTLLPGEQVDREEMDEYNAKLDKKQKKAEGVPILLGITKASLQTRSFISAASFQETTRVLTQASVEGKKDSLIGLKENVIVGRLIPAGTGAGMNRMRVTATSRDAALRASWKKAQDAIIMANTAEEEHAAELAQGPEAAIGDDPLAAVEGETHGTNADAGDYLTEEAKEGGDAASTEPVQDATDGSADAAEEAGDDTAE</sequence>
<feature type="binding site" evidence="12">
    <location>
        <position position="895"/>
    </location>
    <ligand>
        <name>Zn(2+)</name>
        <dbReference type="ChEBI" id="CHEBI:29105"/>
        <label>2</label>
    </ligand>
</feature>
<feature type="binding site" evidence="12">
    <location>
        <position position="88"/>
    </location>
    <ligand>
        <name>Zn(2+)</name>
        <dbReference type="ChEBI" id="CHEBI:29105"/>
        <label>1</label>
    </ligand>
</feature>
<evidence type="ECO:0000256" key="12">
    <source>
        <dbReference type="HAMAP-Rule" id="MF_01322"/>
    </source>
</evidence>
<dbReference type="InterPro" id="IPR007081">
    <property type="entry name" value="RNA_pol_Rpb1_5"/>
</dbReference>
<feature type="binding site" evidence="12">
    <location>
        <position position="72"/>
    </location>
    <ligand>
        <name>Zn(2+)</name>
        <dbReference type="ChEBI" id="CHEBI:29105"/>
        <label>1</label>
    </ligand>
</feature>
<keyword evidence="8 12" id="KW-0862">Zinc</keyword>
<keyword evidence="6 12" id="KW-0548">Nucleotidyltransferase</keyword>
<dbReference type="CDD" id="cd02655">
    <property type="entry name" value="RNAP_beta'_C"/>
    <property type="match status" value="1"/>
</dbReference>
<dbReference type="GO" id="GO:0003899">
    <property type="term" value="F:DNA-directed RNA polymerase activity"/>
    <property type="evidence" value="ECO:0007669"/>
    <property type="project" value="UniProtKB-UniRule"/>
</dbReference>
<evidence type="ECO:0000256" key="5">
    <source>
        <dbReference type="ARBA" id="ARBA00022679"/>
    </source>
</evidence>
<dbReference type="HAMAP" id="MF_01322">
    <property type="entry name" value="RNApol_bact_RpoC"/>
    <property type="match status" value="1"/>
</dbReference>
<dbReference type="SUPFAM" id="SSF64484">
    <property type="entry name" value="beta and beta-prime subunits of DNA dependent RNA-polymerase"/>
    <property type="match status" value="1"/>
</dbReference>
<dbReference type="GO" id="GO:0006351">
    <property type="term" value="P:DNA-templated transcription"/>
    <property type="evidence" value="ECO:0007669"/>
    <property type="project" value="UniProtKB-UniRule"/>
</dbReference>
<dbReference type="Gene3D" id="1.10.274.100">
    <property type="entry name" value="RNA polymerase Rpb1, domain 3"/>
    <property type="match status" value="2"/>
</dbReference>
<evidence type="ECO:0000313" key="17">
    <source>
        <dbReference type="Proteomes" id="UP000473531"/>
    </source>
</evidence>
<dbReference type="Gene3D" id="1.10.1790.20">
    <property type="match status" value="1"/>
</dbReference>
<dbReference type="OrthoDB" id="9815296at2"/>
<evidence type="ECO:0000256" key="8">
    <source>
        <dbReference type="ARBA" id="ARBA00022833"/>
    </source>
</evidence>
<feature type="binding site" evidence="12">
    <location>
        <position position="821"/>
    </location>
    <ligand>
        <name>Zn(2+)</name>
        <dbReference type="ChEBI" id="CHEBI:29105"/>
        <label>2</label>
    </ligand>
</feature>
<dbReference type="FunFam" id="4.10.860.120:FF:000001">
    <property type="entry name" value="DNA-directed RNA polymerase subunit beta"/>
    <property type="match status" value="1"/>
</dbReference>
<comment type="subunit">
    <text evidence="12">The RNAP catalytic core consists of 2 alpha, 1 beta, 1 beta' and 1 omega subunit. When a sigma factor is associated with the core the holoenzyme is formed, which can initiate transcription.</text>
</comment>
<keyword evidence="5 12" id="KW-0808">Transferase</keyword>
<feature type="region of interest" description="Disordered" evidence="14">
    <location>
        <begin position="1421"/>
        <end position="1475"/>
    </location>
</feature>
<comment type="similarity">
    <text evidence="1 12 13">Belongs to the RNA polymerase beta' chain family.</text>
</comment>
<keyword evidence="17" id="KW-1185">Reference proteome</keyword>
<dbReference type="Gene3D" id="1.10.150.390">
    <property type="match status" value="1"/>
</dbReference>
<evidence type="ECO:0000256" key="3">
    <source>
        <dbReference type="ARBA" id="ARBA00009839"/>
    </source>
</evidence>
<evidence type="ECO:0000313" key="16">
    <source>
        <dbReference type="EMBL" id="MXP14944.1"/>
    </source>
</evidence>
<feature type="binding site" evidence="12">
    <location>
        <position position="905"/>
    </location>
    <ligand>
        <name>Zn(2+)</name>
        <dbReference type="ChEBI" id="CHEBI:29105"/>
        <label>2</label>
    </ligand>
</feature>
<evidence type="ECO:0000256" key="14">
    <source>
        <dbReference type="SAM" id="MobiDB-lite"/>
    </source>
</evidence>
<evidence type="ECO:0000256" key="2">
    <source>
        <dbReference type="ARBA" id="ARBA00007616"/>
    </source>
</evidence>
<dbReference type="InterPro" id="IPR042102">
    <property type="entry name" value="RNA_pol_Rpb1_3_sf"/>
</dbReference>
<reference evidence="16 17" key="1">
    <citation type="submission" date="2019-12" db="EMBL/GenBank/DDBJ databases">
        <title>Genomic-based taxomic classification of the family Erythrobacteraceae.</title>
        <authorList>
            <person name="Xu L."/>
        </authorList>
    </citation>
    <scope>NUCLEOTIDE SEQUENCE [LARGE SCALE GENOMIC DNA]</scope>
    <source>
        <strain evidence="16 17">KCTC 52259</strain>
    </source>
</reference>
<comment type="function">
    <text evidence="12 13">DNA-dependent RNA polymerase catalyzes the transcription of DNA into RNA using the four ribonucleoside triphosphates as substrates.</text>
</comment>
<evidence type="ECO:0000259" key="15">
    <source>
        <dbReference type="SMART" id="SM00663"/>
    </source>
</evidence>
<dbReference type="PANTHER" id="PTHR19376">
    <property type="entry name" value="DNA-DIRECTED RNA POLYMERASE"/>
    <property type="match status" value="1"/>
</dbReference>
<dbReference type="EMBL" id="WTYU01000002">
    <property type="protein sequence ID" value="MXP14944.1"/>
    <property type="molecule type" value="Genomic_DNA"/>
</dbReference>
<evidence type="ECO:0000256" key="9">
    <source>
        <dbReference type="ARBA" id="ARBA00022842"/>
    </source>
</evidence>
<dbReference type="Gene3D" id="1.10.132.30">
    <property type="match status" value="1"/>
</dbReference>
<dbReference type="InterPro" id="IPR038120">
    <property type="entry name" value="Rpb1_funnel_sf"/>
</dbReference>
<dbReference type="Pfam" id="PF05000">
    <property type="entry name" value="RNA_pol_Rpb1_4"/>
    <property type="match status" value="1"/>
</dbReference>
<dbReference type="InterPro" id="IPR006592">
    <property type="entry name" value="RNA_pol_N"/>
</dbReference>
<dbReference type="GO" id="GO:0003677">
    <property type="term" value="F:DNA binding"/>
    <property type="evidence" value="ECO:0007669"/>
    <property type="project" value="UniProtKB-UniRule"/>
</dbReference>
<comment type="similarity">
    <text evidence="2">In the N-terminal section; belongs to the RNA polymerase beta chain family.</text>
</comment>
<dbReference type="Pfam" id="PF04983">
    <property type="entry name" value="RNA_pol_Rpb1_3"/>
    <property type="match status" value="1"/>
</dbReference>
<dbReference type="NCBIfam" id="TIGR02386">
    <property type="entry name" value="rpoC_TIGR"/>
    <property type="match status" value="1"/>
</dbReference>
<dbReference type="InterPro" id="IPR012754">
    <property type="entry name" value="DNA-dir_RpoC_beta_prime_bact"/>
</dbReference>
<keyword evidence="9 12" id="KW-0460">Magnesium</keyword>
<evidence type="ECO:0000256" key="4">
    <source>
        <dbReference type="ARBA" id="ARBA00022478"/>
    </source>
</evidence>
<keyword evidence="10 12" id="KW-0804">Transcription</keyword>
<feature type="domain" description="RNA polymerase N-terminal" evidence="15">
    <location>
        <begin position="236"/>
        <end position="515"/>
    </location>
</feature>
<feature type="binding site" evidence="12">
    <location>
        <position position="70"/>
    </location>
    <ligand>
        <name>Zn(2+)</name>
        <dbReference type="ChEBI" id="CHEBI:29105"/>
        <label>1</label>
    </ligand>
</feature>
<evidence type="ECO:0000256" key="1">
    <source>
        <dbReference type="ARBA" id="ARBA00006460"/>
    </source>
</evidence>
<dbReference type="Pfam" id="PF00623">
    <property type="entry name" value="RNA_pol_Rpb1_2"/>
    <property type="match status" value="1"/>
</dbReference>
<evidence type="ECO:0000256" key="6">
    <source>
        <dbReference type="ARBA" id="ARBA00022695"/>
    </source>
</evidence>
<feature type="binding site" evidence="12">
    <location>
        <position position="85"/>
    </location>
    <ligand>
        <name>Zn(2+)</name>
        <dbReference type="ChEBI" id="CHEBI:29105"/>
        <label>1</label>
    </ligand>
</feature>
<gene>
    <name evidence="12 16" type="primary">rpoC</name>
    <name evidence="16" type="ORF">GRI44_09320</name>
</gene>
<comment type="catalytic activity">
    <reaction evidence="11 12 13">
        <text>RNA(n) + a ribonucleoside 5'-triphosphate = RNA(n+1) + diphosphate</text>
        <dbReference type="Rhea" id="RHEA:21248"/>
        <dbReference type="Rhea" id="RHEA-COMP:14527"/>
        <dbReference type="Rhea" id="RHEA-COMP:17342"/>
        <dbReference type="ChEBI" id="CHEBI:33019"/>
        <dbReference type="ChEBI" id="CHEBI:61557"/>
        <dbReference type="ChEBI" id="CHEBI:140395"/>
        <dbReference type="EC" id="2.7.7.6"/>
    </reaction>
</comment>
<feature type="binding site" evidence="12">
    <location>
        <position position="461"/>
    </location>
    <ligand>
        <name>Mg(2+)</name>
        <dbReference type="ChEBI" id="CHEBI:18420"/>
    </ligand>
</feature>
<dbReference type="PANTHER" id="PTHR19376:SF54">
    <property type="entry name" value="DNA-DIRECTED RNA POLYMERASE SUBUNIT BETA"/>
    <property type="match status" value="1"/>
</dbReference>